<comment type="catalytic activity">
    <reaction evidence="1 11 12">
        <text>[protein]-peptidylproline (omega=180) = [protein]-peptidylproline (omega=0)</text>
        <dbReference type="Rhea" id="RHEA:16237"/>
        <dbReference type="Rhea" id="RHEA-COMP:10747"/>
        <dbReference type="Rhea" id="RHEA-COMP:10748"/>
        <dbReference type="ChEBI" id="CHEBI:83833"/>
        <dbReference type="ChEBI" id="CHEBI:83834"/>
        <dbReference type="EC" id="5.2.1.8"/>
    </reaction>
</comment>
<dbReference type="InterPro" id="IPR037041">
    <property type="entry name" value="Trigger_fac_C_sf"/>
</dbReference>
<feature type="domain" description="PPIase FKBP-type" evidence="14">
    <location>
        <begin position="166"/>
        <end position="228"/>
    </location>
</feature>
<accession>A0A6M4GXE4</accession>
<evidence type="ECO:0000256" key="11">
    <source>
        <dbReference type="HAMAP-Rule" id="MF_00303"/>
    </source>
</evidence>
<evidence type="ECO:0000256" key="8">
    <source>
        <dbReference type="ARBA" id="ARBA00023235"/>
    </source>
</evidence>
<dbReference type="Pfam" id="PF05698">
    <property type="entry name" value="Trigger_C"/>
    <property type="match status" value="1"/>
</dbReference>
<evidence type="ECO:0000256" key="5">
    <source>
        <dbReference type="ARBA" id="ARBA00022618"/>
    </source>
</evidence>
<keyword evidence="6 11" id="KW-0697">Rotamase</keyword>
<dbReference type="Gene3D" id="1.10.3120.10">
    <property type="entry name" value="Trigger factor, C-terminal domain"/>
    <property type="match status" value="1"/>
</dbReference>
<evidence type="ECO:0000313" key="16">
    <source>
        <dbReference type="Proteomes" id="UP000501534"/>
    </source>
</evidence>
<dbReference type="KEGG" id="uru:DSM104443_02753"/>
<evidence type="ECO:0000259" key="14">
    <source>
        <dbReference type="PROSITE" id="PS50059"/>
    </source>
</evidence>
<dbReference type="GO" id="GO:0044183">
    <property type="term" value="F:protein folding chaperone"/>
    <property type="evidence" value="ECO:0007669"/>
    <property type="project" value="TreeGrafter"/>
</dbReference>
<evidence type="ECO:0000256" key="6">
    <source>
        <dbReference type="ARBA" id="ARBA00023110"/>
    </source>
</evidence>
<dbReference type="RefSeq" id="WP_171093206.1">
    <property type="nucleotide sequence ID" value="NZ_CP053069.1"/>
</dbReference>
<dbReference type="GO" id="GO:0051083">
    <property type="term" value="P:'de novo' cotranslational protein folding"/>
    <property type="evidence" value="ECO:0007669"/>
    <property type="project" value="TreeGrafter"/>
</dbReference>
<dbReference type="PIRSF" id="PIRSF003095">
    <property type="entry name" value="Trigger_factor"/>
    <property type="match status" value="1"/>
</dbReference>
<dbReference type="EMBL" id="CP053069">
    <property type="protein sequence ID" value="QJR11672.1"/>
    <property type="molecule type" value="Genomic_DNA"/>
</dbReference>
<comment type="similarity">
    <text evidence="2 11 13">Belongs to the FKBP-type PPIase family. Tig subfamily.</text>
</comment>
<reference evidence="15 16" key="1">
    <citation type="submission" date="2020-04" db="EMBL/GenBank/DDBJ databases">
        <title>Usitatibacter rugosus gen. nov., sp. nov. and Usitatibacter palustris sp. nov., novel members of Usitatibacteraceae fam. nov. within the order Nitrosomonadales isolated from soil.</title>
        <authorList>
            <person name="Huber K.J."/>
            <person name="Neumann-Schaal M."/>
            <person name="Geppert A."/>
            <person name="Luckner M."/>
            <person name="Wanner G."/>
            <person name="Overmann J."/>
        </authorList>
    </citation>
    <scope>NUCLEOTIDE SEQUENCE [LARGE SCALE GENOMIC DNA]</scope>
    <source>
        <strain evidence="15 16">0125_3</strain>
    </source>
</reference>
<evidence type="ECO:0000256" key="3">
    <source>
        <dbReference type="ARBA" id="ARBA00013194"/>
    </source>
</evidence>
<keyword evidence="11" id="KW-0963">Cytoplasm</keyword>
<evidence type="ECO:0000256" key="12">
    <source>
        <dbReference type="PROSITE-ProRule" id="PRU00277"/>
    </source>
</evidence>
<dbReference type="Proteomes" id="UP000501534">
    <property type="component" value="Chromosome"/>
</dbReference>
<evidence type="ECO:0000256" key="4">
    <source>
        <dbReference type="ARBA" id="ARBA00016902"/>
    </source>
</evidence>
<dbReference type="GO" id="GO:0003755">
    <property type="term" value="F:peptidyl-prolyl cis-trans isomerase activity"/>
    <property type="evidence" value="ECO:0007669"/>
    <property type="project" value="UniProtKB-UniRule"/>
</dbReference>
<dbReference type="InterPro" id="IPR005215">
    <property type="entry name" value="Trig_fac"/>
</dbReference>
<dbReference type="SUPFAM" id="SSF54534">
    <property type="entry name" value="FKBP-like"/>
    <property type="match status" value="1"/>
</dbReference>
<dbReference type="InterPro" id="IPR027304">
    <property type="entry name" value="Trigger_fact/SurA_dom_sf"/>
</dbReference>
<protein>
    <recommendedName>
        <fullName evidence="4 11">Trigger factor</fullName>
        <shortName evidence="11">TF</shortName>
        <ecNumber evidence="3 11">5.2.1.8</ecNumber>
    </recommendedName>
    <alternativeName>
        <fullName evidence="10 11">PPIase</fullName>
    </alternativeName>
</protein>
<dbReference type="SUPFAM" id="SSF102735">
    <property type="entry name" value="Trigger factor ribosome-binding domain"/>
    <property type="match status" value="1"/>
</dbReference>
<organism evidence="15 16">
    <name type="scientific">Usitatibacter rugosus</name>
    <dbReference type="NCBI Taxonomy" id="2732067"/>
    <lineage>
        <taxon>Bacteria</taxon>
        <taxon>Pseudomonadati</taxon>
        <taxon>Pseudomonadota</taxon>
        <taxon>Betaproteobacteria</taxon>
        <taxon>Nitrosomonadales</taxon>
        <taxon>Usitatibacteraceae</taxon>
        <taxon>Usitatibacter</taxon>
    </lineage>
</organism>
<evidence type="ECO:0000256" key="10">
    <source>
        <dbReference type="ARBA" id="ARBA00029986"/>
    </source>
</evidence>
<evidence type="ECO:0000256" key="7">
    <source>
        <dbReference type="ARBA" id="ARBA00023186"/>
    </source>
</evidence>
<dbReference type="FunFam" id="3.10.50.40:FF:000001">
    <property type="entry name" value="Trigger factor"/>
    <property type="match status" value="1"/>
</dbReference>
<keyword evidence="7 11" id="KW-0143">Chaperone</keyword>
<dbReference type="Gene3D" id="3.30.70.1050">
    <property type="entry name" value="Trigger factor ribosome-binding domain"/>
    <property type="match status" value="1"/>
</dbReference>
<dbReference type="InterPro" id="IPR008880">
    <property type="entry name" value="Trigger_fac_C"/>
</dbReference>
<keyword evidence="8 11" id="KW-0413">Isomerase</keyword>
<name>A0A6M4GXE4_9PROT</name>
<comment type="domain">
    <text evidence="11">Consists of 3 domains; the N-terminus binds the ribosome, the middle domain has PPIase activity, while the C-terminus has intrinsic chaperone activity on its own.</text>
</comment>
<dbReference type="GO" id="GO:0043022">
    <property type="term" value="F:ribosome binding"/>
    <property type="evidence" value="ECO:0007669"/>
    <property type="project" value="TreeGrafter"/>
</dbReference>
<proteinExistence type="inferred from homology"/>
<dbReference type="GO" id="GO:0005737">
    <property type="term" value="C:cytoplasm"/>
    <property type="evidence" value="ECO:0007669"/>
    <property type="project" value="UniProtKB-SubCell"/>
</dbReference>
<dbReference type="Pfam" id="PF05697">
    <property type="entry name" value="Trigger_N"/>
    <property type="match status" value="1"/>
</dbReference>
<dbReference type="SUPFAM" id="SSF109998">
    <property type="entry name" value="Triger factor/SurA peptide-binding domain-like"/>
    <property type="match status" value="1"/>
</dbReference>
<dbReference type="AlphaFoldDB" id="A0A6M4GXE4"/>
<dbReference type="InterPro" id="IPR046357">
    <property type="entry name" value="PPIase_dom_sf"/>
</dbReference>
<gene>
    <name evidence="11 15" type="primary">tig</name>
    <name evidence="15" type="ORF">DSM104443_02753</name>
</gene>
<dbReference type="InterPro" id="IPR008881">
    <property type="entry name" value="Trigger_fac_ribosome-bd_bac"/>
</dbReference>
<dbReference type="PANTHER" id="PTHR30560:SF3">
    <property type="entry name" value="TRIGGER FACTOR-LIKE PROTEIN TIG, CHLOROPLASTIC"/>
    <property type="match status" value="1"/>
</dbReference>
<comment type="function">
    <text evidence="11">Involved in protein export. Acts as a chaperone by maintaining the newly synthesized protein in an open conformation. Functions as a peptidyl-prolyl cis-trans isomerase.</text>
</comment>
<evidence type="ECO:0000256" key="1">
    <source>
        <dbReference type="ARBA" id="ARBA00000971"/>
    </source>
</evidence>
<dbReference type="GO" id="GO:0043335">
    <property type="term" value="P:protein unfolding"/>
    <property type="evidence" value="ECO:0007669"/>
    <property type="project" value="TreeGrafter"/>
</dbReference>
<dbReference type="InterPro" id="IPR036611">
    <property type="entry name" value="Trigger_fac_ribosome-bd_sf"/>
</dbReference>
<evidence type="ECO:0000256" key="13">
    <source>
        <dbReference type="RuleBase" id="RU003914"/>
    </source>
</evidence>
<dbReference type="GO" id="GO:0015031">
    <property type="term" value="P:protein transport"/>
    <property type="evidence" value="ECO:0007669"/>
    <property type="project" value="UniProtKB-UniRule"/>
</dbReference>
<dbReference type="NCBIfam" id="TIGR00115">
    <property type="entry name" value="tig"/>
    <property type="match status" value="1"/>
</dbReference>
<dbReference type="PROSITE" id="PS50059">
    <property type="entry name" value="FKBP_PPIASE"/>
    <property type="match status" value="1"/>
</dbReference>
<evidence type="ECO:0000256" key="9">
    <source>
        <dbReference type="ARBA" id="ARBA00023306"/>
    </source>
</evidence>
<dbReference type="InterPro" id="IPR001179">
    <property type="entry name" value="PPIase_FKBP_dom"/>
</dbReference>
<keyword evidence="5 11" id="KW-0132">Cell division</keyword>
<dbReference type="EC" id="5.2.1.8" evidence="3 11"/>
<dbReference type="PANTHER" id="PTHR30560">
    <property type="entry name" value="TRIGGER FACTOR CHAPERONE AND PEPTIDYL-PROLYL CIS/TRANS ISOMERASE"/>
    <property type="match status" value="1"/>
</dbReference>
<dbReference type="Pfam" id="PF00254">
    <property type="entry name" value="FKBP_C"/>
    <property type="match status" value="1"/>
</dbReference>
<sequence>MQQAVQNTSSPLERNLTVSVPIADLEKEIATRLKKLAQTVRMEGFRPGKVPLKMVERHYGYQIRQEVLNDSVQQSFIDAVKSQNYRVAGYPRFQPVQAGQAGAQPTSVDFTATFEVYPEVNMGDLAGTELYRPALAVGDENVNKTLETLRKQRATFENVARAAQTGDLVNLDFRGTIAGNAFEGNEAKNFAVVLGENRMLPDFESNTVGMKAGETKTFTLKFPDDYADPVKGQQAEFTVTVNSVSEPKLPAVDADFARQLGVEDGDVERLKREVRDNVQKEVDKRVKARVKEQVMDALAAAAAFDLPRSLIDQEVQQMQQSAIEELKSRGMTTNQMTLPADLFTERATRRVKLGLLLQDLVRRHDLTPRPEQVRSMVESHAESYEHPEQLVRWYYAEDSRLEDVRALVVEDNVVEWALGKMKVSDQPVAFDELMGTKA</sequence>
<evidence type="ECO:0000256" key="2">
    <source>
        <dbReference type="ARBA" id="ARBA00005464"/>
    </source>
</evidence>
<comment type="subcellular location">
    <subcellularLocation>
        <location evidence="11">Cytoplasm</location>
    </subcellularLocation>
    <text evidence="11">About half TF is bound to the ribosome near the polypeptide exit tunnel while the other half is free in the cytoplasm.</text>
</comment>
<keyword evidence="9 11" id="KW-0131">Cell cycle</keyword>
<keyword evidence="16" id="KW-1185">Reference proteome</keyword>
<dbReference type="GO" id="GO:0051301">
    <property type="term" value="P:cell division"/>
    <property type="evidence" value="ECO:0007669"/>
    <property type="project" value="UniProtKB-KW"/>
</dbReference>
<dbReference type="HAMAP" id="MF_00303">
    <property type="entry name" value="Trigger_factor_Tig"/>
    <property type="match status" value="1"/>
</dbReference>
<dbReference type="Gene3D" id="3.10.50.40">
    <property type="match status" value="1"/>
</dbReference>
<evidence type="ECO:0000313" key="15">
    <source>
        <dbReference type="EMBL" id="QJR11672.1"/>
    </source>
</evidence>